<dbReference type="PANTHER" id="PTHR42877">
    <property type="entry name" value="L-ORNITHINE N(5)-MONOOXYGENASE-RELATED"/>
    <property type="match status" value="1"/>
</dbReference>
<dbReference type="GO" id="GO:0050661">
    <property type="term" value="F:NADP binding"/>
    <property type="evidence" value="ECO:0007669"/>
    <property type="project" value="InterPro"/>
</dbReference>
<keyword evidence="2" id="KW-0285">Flavoprotein</keyword>
<dbReference type="InterPro" id="IPR020946">
    <property type="entry name" value="Flavin_mOase-like"/>
</dbReference>
<dbReference type="GeneID" id="96001921"/>
<dbReference type="PANTHER" id="PTHR42877:SF7">
    <property type="entry name" value="FLAVIN-BINDING MONOOXYGENASE-RELATED"/>
    <property type="match status" value="1"/>
</dbReference>
<evidence type="ECO:0000256" key="3">
    <source>
        <dbReference type="ARBA" id="ARBA00022827"/>
    </source>
</evidence>
<dbReference type="Gene3D" id="3.50.50.60">
    <property type="entry name" value="FAD/NAD(P)-binding domain"/>
    <property type="match status" value="2"/>
</dbReference>
<dbReference type="RefSeq" id="XP_069234194.1">
    <property type="nucleotide sequence ID" value="XM_069369083.1"/>
</dbReference>
<reference evidence="5 6" key="1">
    <citation type="journal article" date="2020" name="Microbiol. Resour. Announc.">
        <title>Draft Genome Sequence of a Cladosporium Species Isolated from the Mesophotic Ascidian Didemnum maculosum.</title>
        <authorList>
            <person name="Gioti A."/>
            <person name="Siaperas R."/>
            <person name="Nikolaivits E."/>
            <person name="Le Goff G."/>
            <person name="Ouazzani J."/>
            <person name="Kotoulas G."/>
            <person name="Topakas E."/>
        </authorList>
    </citation>
    <scope>NUCLEOTIDE SEQUENCE [LARGE SCALE GENOMIC DNA]</scope>
    <source>
        <strain evidence="5 6">TM138-S3</strain>
    </source>
</reference>
<dbReference type="Pfam" id="PF00743">
    <property type="entry name" value="FMO-like"/>
    <property type="match status" value="1"/>
</dbReference>
<organism evidence="5 6">
    <name type="scientific">Cladosporium halotolerans</name>
    <dbReference type="NCBI Taxonomy" id="1052096"/>
    <lineage>
        <taxon>Eukaryota</taxon>
        <taxon>Fungi</taxon>
        <taxon>Dikarya</taxon>
        <taxon>Ascomycota</taxon>
        <taxon>Pezizomycotina</taxon>
        <taxon>Dothideomycetes</taxon>
        <taxon>Dothideomycetidae</taxon>
        <taxon>Cladosporiales</taxon>
        <taxon>Cladosporiaceae</taxon>
        <taxon>Cladosporium</taxon>
    </lineage>
</organism>
<sequence length="633" mass="71486">MSAIPNVPESVQAREESTADAALKHLLRNKQMTADKLQRVDSKVANGVNGTTDQWTIHDTPIENQRPIRVIVIGAGYSGIYLGIRIPERLRNCELVIYEKNKGVGGAWHENRYPGAACDVPSHSYQFSFNPKHDWSALYAPSNEIRGYLESTAEKYGVNRFTKLEHEVTGCRWDEDEGKWHVTVRQPDGSVLEDTSDMLISARGLLNNKQWPSIDGLWDFKGEIMHSAGWNEDYDFKDKKVGIIGLGSSAIQIIPKLQQAPGAQLSCFIRGRTWISPPLGQKSQDELGLESIYFNKDQIERFNADPEAWLKFRMKIEADANNVHSITLKGTEMQKGAQAMFEQGMKDRLAKKPHYMDSLKPSFSPGCRRLTPGPGFLEALVEDNVEYVKDTIDRIEPRGVVTTDGELHEIDALVCATGFYSSSAPPFPVAGLDGTKLTDHWQQRATNYLSLATDGFPNHFMMLGPNGAIGEGSLTMMIESTGDYICKAIRKLQKDNLKSMVVKRARVRDFLRYVDSYFRGTVFMDDCQSWYKKNGQGQSGATVTGLWPGSTLHCIEALRSPRWEDYEYEYLPEENRAEVNEMAWLGNGWGATQMRDPVRTEDLSFYLLPEFQDPPLEGEPEKKEALQIRPWSY</sequence>
<dbReference type="Proteomes" id="UP000803884">
    <property type="component" value="Unassembled WGS sequence"/>
</dbReference>
<name>A0AB34L256_9PEZI</name>
<evidence type="ECO:0000256" key="1">
    <source>
        <dbReference type="ARBA" id="ARBA00010139"/>
    </source>
</evidence>
<accession>A0AB34L256</accession>
<evidence type="ECO:0000313" key="6">
    <source>
        <dbReference type="Proteomes" id="UP000803884"/>
    </source>
</evidence>
<comment type="caution">
    <text evidence="5">The sequence shown here is derived from an EMBL/GenBank/DDBJ whole genome shotgun (WGS) entry which is preliminary data.</text>
</comment>
<dbReference type="GO" id="GO:0050660">
    <property type="term" value="F:flavin adenine dinucleotide binding"/>
    <property type="evidence" value="ECO:0007669"/>
    <property type="project" value="InterPro"/>
</dbReference>
<dbReference type="AlphaFoldDB" id="A0AB34L256"/>
<keyword evidence="6" id="KW-1185">Reference proteome</keyword>
<dbReference type="SUPFAM" id="SSF51905">
    <property type="entry name" value="FAD/NAD(P)-binding domain"/>
    <property type="match status" value="1"/>
</dbReference>
<dbReference type="InterPro" id="IPR036188">
    <property type="entry name" value="FAD/NAD-bd_sf"/>
</dbReference>
<evidence type="ECO:0000313" key="5">
    <source>
        <dbReference type="EMBL" id="KAL1591089.1"/>
    </source>
</evidence>
<dbReference type="GO" id="GO:0004499">
    <property type="term" value="F:N,N-dimethylaniline monooxygenase activity"/>
    <property type="evidence" value="ECO:0007669"/>
    <property type="project" value="InterPro"/>
</dbReference>
<proteinExistence type="inferred from homology"/>
<evidence type="ECO:0000256" key="2">
    <source>
        <dbReference type="ARBA" id="ARBA00022630"/>
    </source>
</evidence>
<keyword evidence="4" id="KW-0560">Oxidoreductase</keyword>
<dbReference type="InterPro" id="IPR051209">
    <property type="entry name" value="FAD-bind_Monooxygenase_sf"/>
</dbReference>
<dbReference type="EMBL" id="JAAQHG020000001">
    <property type="protein sequence ID" value="KAL1591089.1"/>
    <property type="molecule type" value="Genomic_DNA"/>
</dbReference>
<protein>
    <recommendedName>
        <fullName evidence="7">FAD/NAD(P)-binding domain-containing protein</fullName>
    </recommendedName>
</protein>
<evidence type="ECO:0008006" key="7">
    <source>
        <dbReference type="Google" id="ProtNLM"/>
    </source>
</evidence>
<gene>
    <name evidence="5" type="ORF">WHR41_00477</name>
</gene>
<keyword evidence="3" id="KW-0274">FAD</keyword>
<evidence type="ECO:0000256" key="4">
    <source>
        <dbReference type="ARBA" id="ARBA00023002"/>
    </source>
</evidence>
<comment type="similarity">
    <text evidence="1">Belongs to the FAD-binding monooxygenase family.</text>
</comment>